<organism evidence="3 4">
    <name type="scientific">Diacronema lutheri</name>
    <name type="common">Unicellular marine alga</name>
    <name type="synonym">Monochrysis lutheri</name>
    <dbReference type="NCBI Taxonomy" id="2081491"/>
    <lineage>
        <taxon>Eukaryota</taxon>
        <taxon>Haptista</taxon>
        <taxon>Haptophyta</taxon>
        <taxon>Pavlovophyceae</taxon>
        <taxon>Pavlovales</taxon>
        <taxon>Pavlovaceae</taxon>
        <taxon>Diacronema</taxon>
    </lineage>
</organism>
<reference evidence="3" key="1">
    <citation type="submission" date="2021-05" db="EMBL/GenBank/DDBJ databases">
        <title>The genome of the haptophyte Pavlova lutheri (Diacronema luteri, Pavlovales) - a model for lipid biosynthesis in eukaryotic algae.</title>
        <authorList>
            <person name="Hulatt C.J."/>
            <person name="Posewitz M.C."/>
        </authorList>
    </citation>
    <scope>NUCLEOTIDE SEQUENCE</scope>
    <source>
        <strain evidence="3">NIVA-4/92</strain>
    </source>
</reference>
<dbReference type="Proteomes" id="UP000751190">
    <property type="component" value="Unassembled WGS sequence"/>
</dbReference>
<evidence type="ECO:0000313" key="3">
    <source>
        <dbReference type="EMBL" id="KAG8462388.1"/>
    </source>
</evidence>
<keyword evidence="4" id="KW-1185">Reference proteome</keyword>
<feature type="region of interest" description="Disordered" evidence="2">
    <location>
        <begin position="113"/>
        <end position="148"/>
    </location>
</feature>
<dbReference type="EMBL" id="JAGTXO010000021">
    <property type="protein sequence ID" value="KAG8462388.1"/>
    <property type="molecule type" value="Genomic_DNA"/>
</dbReference>
<gene>
    <name evidence="3" type="ORF">KFE25_012208</name>
</gene>
<evidence type="ECO:0000313" key="4">
    <source>
        <dbReference type="Proteomes" id="UP000751190"/>
    </source>
</evidence>
<feature type="coiled-coil region" evidence="1">
    <location>
        <begin position="299"/>
        <end position="326"/>
    </location>
</feature>
<accession>A0A8J5XEG4</accession>
<comment type="caution">
    <text evidence="3">The sequence shown here is derived from an EMBL/GenBank/DDBJ whole genome shotgun (WGS) entry which is preliminary data.</text>
</comment>
<sequence>MAQAELARLDKMLLAMCGVDVRMLGQEGARMPDGFRVRTYFLSLSRRYAEVGARHGEPGAVRTALALLEVLLCERADDGAALQLRAELRAQLGNEQNALDASAELARLSLGKVRRPVEPRTPQGDAAGASTPWLPGTPAASAAASTPATAHAARGAFGLSSARQPVSAPPWHAHTPRQPAAPAPMPRLAGFAPVAALGDALARTPASTRAHASPRLHQPGAGVGGDAETPPSAARGVLGRQSGAGSSSRKGPLVGSAPRARAGPASTLHAASSPGLFAPAGADGETPRPRAPAAATSHAKNAVASRARLEQEIRQWRRQLVRAQLAGRQFADRSGDDAEWAFNYLDIEPGAA</sequence>
<keyword evidence="1" id="KW-0175">Coiled coil</keyword>
<dbReference type="OrthoDB" id="10572095at2759"/>
<protein>
    <submittedName>
        <fullName evidence="3">Uncharacterized protein</fullName>
    </submittedName>
</protein>
<evidence type="ECO:0000256" key="2">
    <source>
        <dbReference type="SAM" id="MobiDB-lite"/>
    </source>
</evidence>
<name>A0A8J5XEG4_DIALT</name>
<feature type="region of interest" description="Disordered" evidence="2">
    <location>
        <begin position="202"/>
        <end position="299"/>
    </location>
</feature>
<evidence type="ECO:0000256" key="1">
    <source>
        <dbReference type="SAM" id="Coils"/>
    </source>
</evidence>
<feature type="region of interest" description="Disordered" evidence="2">
    <location>
        <begin position="161"/>
        <end position="186"/>
    </location>
</feature>
<proteinExistence type="predicted"/>
<dbReference type="AlphaFoldDB" id="A0A8J5XEG4"/>
<feature type="compositionally biased region" description="Low complexity" evidence="2">
    <location>
        <begin position="136"/>
        <end position="148"/>
    </location>
</feature>